<organism evidence="2 3">
    <name type="scientific">Patellaria atrata CBS 101060</name>
    <dbReference type="NCBI Taxonomy" id="1346257"/>
    <lineage>
        <taxon>Eukaryota</taxon>
        <taxon>Fungi</taxon>
        <taxon>Dikarya</taxon>
        <taxon>Ascomycota</taxon>
        <taxon>Pezizomycotina</taxon>
        <taxon>Dothideomycetes</taxon>
        <taxon>Dothideomycetes incertae sedis</taxon>
        <taxon>Patellariales</taxon>
        <taxon>Patellariaceae</taxon>
        <taxon>Patellaria</taxon>
    </lineage>
</organism>
<gene>
    <name evidence="2" type="ORF">M501DRAFT_988841</name>
</gene>
<evidence type="ECO:0000313" key="2">
    <source>
        <dbReference type="EMBL" id="KAF2835549.1"/>
    </source>
</evidence>
<keyword evidence="3" id="KW-1185">Reference proteome</keyword>
<keyword evidence="1" id="KW-0472">Membrane</keyword>
<accession>A0A9P4S3T2</accession>
<dbReference type="OrthoDB" id="3915128at2759"/>
<keyword evidence="1" id="KW-1133">Transmembrane helix</keyword>
<name>A0A9P4S3T2_9PEZI</name>
<sequence length="459" mass="52392">MTRIFPSPLEGQHAAYPPVPSPLPARLDNILIPLIGTVGGLFRLLVSRQVGPSLTTAGTCTLWATITQVGLNTGQRWVEQPMLDALKIKPRRRSWIELNDQVELDDYIVVGACGGMAMAFLRRKHRPMNFTRYLGAAAMGGFFAFHVGFYRMSDTAGSAWRTFMETQGQATQFKVKLRKKYFAEAQERKAAAGSPTPLEQLFSMLKGSDKDTSQPGVPSHGTVAVFEELQEYGQQSQPGAAPHVYIIDENEKRKWVPTTDYHWEPRSPQEGLQELQGHIVELTDLRKQLVEETEYLWIELARREQIFYREKDESIRRGQRKELELLGSMHFNLWAEISLLDWMIADSRKNMLQLQPAKEGKKWGWMPQVPKHIESGQYKPLRTYQTLQRHLQEKESELEEMKASRDPRVPDHMREQLLDSARENVEATARLVAEFARLVDGSSKIGDKESGGEDENQND</sequence>
<proteinExistence type="predicted"/>
<evidence type="ECO:0000313" key="3">
    <source>
        <dbReference type="Proteomes" id="UP000799429"/>
    </source>
</evidence>
<feature type="transmembrane region" description="Helical" evidence="1">
    <location>
        <begin position="30"/>
        <end position="46"/>
    </location>
</feature>
<dbReference type="Proteomes" id="UP000799429">
    <property type="component" value="Unassembled WGS sequence"/>
</dbReference>
<comment type="caution">
    <text evidence="2">The sequence shown here is derived from an EMBL/GenBank/DDBJ whole genome shotgun (WGS) entry which is preliminary data.</text>
</comment>
<evidence type="ECO:0000256" key="1">
    <source>
        <dbReference type="SAM" id="Phobius"/>
    </source>
</evidence>
<feature type="transmembrane region" description="Helical" evidence="1">
    <location>
        <begin position="130"/>
        <end position="149"/>
    </location>
</feature>
<keyword evidence="1" id="KW-0812">Transmembrane</keyword>
<dbReference type="AlphaFoldDB" id="A0A9P4S3T2"/>
<protein>
    <submittedName>
        <fullName evidence="2">Uncharacterized protein</fullName>
    </submittedName>
</protein>
<dbReference type="EMBL" id="MU006108">
    <property type="protein sequence ID" value="KAF2835549.1"/>
    <property type="molecule type" value="Genomic_DNA"/>
</dbReference>
<reference evidence="2" key="1">
    <citation type="journal article" date="2020" name="Stud. Mycol.">
        <title>101 Dothideomycetes genomes: a test case for predicting lifestyles and emergence of pathogens.</title>
        <authorList>
            <person name="Haridas S."/>
            <person name="Albert R."/>
            <person name="Binder M."/>
            <person name="Bloem J."/>
            <person name="Labutti K."/>
            <person name="Salamov A."/>
            <person name="Andreopoulos B."/>
            <person name="Baker S."/>
            <person name="Barry K."/>
            <person name="Bills G."/>
            <person name="Bluhm B."/>
            <person name="Cannon C."/>
            <person name="Castanera R."/>
            <person name="Culley D."/>
            <person name="Daum C."/>
            <person name="Ezra D."/>
            <person name="Gonzalez J."/>
            <person name="Henrissat B."/>
            <person name="Kuo A."/>
            <person name="Liang C."/>
            <person name="Lipzen A."/>
            <person name="Lutzoni F."/>
            <person name="Magnuson J."/>
            <person name="Mondo S."/>
            <person name="Nolan M."/>
            <person name="Ohm R."/>
            <person name="Pangilinan J."/>
            <person name="Park H.-J."/>
            <person name="Ramirez L."/>
            <person name="Alfaro M."/>
            <person name="Sun H."/>
            <person name="Tritt A."/>
            <person name="Yoshinaga Y."/>
            <person name="Zwiers L.-H."/>
            <person name="Turgeon B."/>
            <person name="Goodwin S."/>
            <person name="Spatafora J."/>
            <person name="Crous P."/>
            <person name="Grigoriev I."/>
        </authorList>
    </citation>
    <scope>NUCLEOTIDE SEQUENCE</scope>
    <source>
        <strain evidence="2">CBS 101060</strain>
    </source>
</reference>